<dbReference type="Proteomes" id="UP000295727">
    <property type="component" value="Chromosome 4"/>
</dbReference>
<proteinExistence type="predicted"/>
<accession>A0A4P7D848</accession>
<gene>
    <name evidence="4" type="ORF">E1956_39045</name>
</gene>
<evidence type="ECO:0000256" key="1">
    <source>
        <dbReference type="SAM" id="MobiDB-lite"/>
    </source>
</evidence>
<feature type="chain" id="PRO_5020988453" evidence="2">
    <location>
        <begin position="27"/>
        <end position="965"/>
    </location>
</feature>
<evidence type="ECO:0000259" key="3">
    <source>
        <dbReference type="Pfam" id="PF12770"/>
    </source>
</evidence>
<dbReference type="EMBL" id="CP038151">
    <property type="protein sequence ID" value="QBR03165.1"/>
    <property type="molecule type" value="Genomic_DNA"/>
</dbReference>
<dbReference type="RefSeq" id="WP_134758664.1">
    <property type="nucleotide sequence ID" value="NZ_CP038151.1"/>
</dbReference>
<evidence type="ECO:0000313" key="4">
    <source>
        <dbReference type="EMBL" id="QBR03165.1"/>
    </source>
</evidence>
<keyword evidence="2" id="KW-0732">Signal</keyword>
<dbReference type="KEGG" id="ppai:E1956_39045"/>
<protein>
    <submittedName>
        <fullName evidence="4">CHAT domain-containing protein</fullName>
    </submittedName>
</protein>
<evidence type="ECO:0000313" key="5">
    <source>
        <dbReference type="Proteomes" id="UP000295727"/>
    </source>
</evidence>
<dbReference type="PROSITE" id="PS51257">
    <property type="entry name" value="PROKAR_LIPOPROTEIN"/>
    <property type="match status" value="1"/>
</dbReference>
<name>A0A4P7D848_9BURK</name>
<keyword evidence="5" id="KW-1185">Reference proteome</keyword>
<reference evidence="4 5" key="1">
    <citation type="submission" date="2019-03" db="EMBL/GenBank/DDBJ databases">
        <title>Paraburkholderia sp. 7MH5, isolated from subtropical forest soil.</title>
        <authorList>
            <person name="Gao Z.-H."/>
            <person name="Qiu L.-H."/>
        </authorList>
    </citation>
    <scope>NUCLEOTIDE SEQUENCE [LARGE SCALE GENOMIC DNA]</scope>
    <source>
        <strain evidence="4 5">7MH5</strain>
    </source>
</reference>
<dbReference type="Pfam" id="PF12770">
    <property type="entry name" value="CHAT"/>
    <property type="match status" value="1"/>
</dbReference>
<organism evidence="4 5">
    <name type="scientific">Paraburkholderia pallida</name>
    <dbReference type="NCBI Taxonomy" id="2547399"/>
    <lineage>
        <taxon>Bacteria</taxon>
        <taxon>Pseudomonadati</taxon>
        <taxon>Pseudomonadota</taxon>
        <taxon>Betaproteobacteria</taxon>
        <taxon>Burkholderiales</taxon>
        <taxon>Burkholderiaceae</taxon>
        <taxon>Paraburkholderia</taxon>
    </lineage>
</organism>
<feature type="signal peptide" evidence="2">
    <location>
        <begin position="1"/>
        <end position="26"/>
    </location>
</feature>
<sequence>MAHRTLNLVHAVLLAGALGLAGLACVACSPARTQTSPGTQGARSSTATPWKTAGAHERSIHARLAGIEDGEKRYALLDSLSTEYFRAGMIADSVRVREQIVDDSKIGAGRRSLEASNLAFLYALSHNYRKCDHYLVLARTFARQTPPTELETLPREPAYAFFAAEAEKERLAANRNDLALLKYQQITDLAWHNLNDPTLSEKRHQAAVNELYDNAVELIRILAQNNRPAEALSYANELSWDADHRPDMQVSVIQRARLERGLAIARESNNDYDGALSAIDAALAGEERVDPAKITAEYGDCLRQRMLIALAMGRIGDYRGDAAAYERIMSLNPFAEQGSSANDRESLSLAARGQWQAASKRIEPLIAYELRVQGAQGPFYKYPAAMQMLYRLQDPVTPAKEADVIAYVSPIVGMQGSWNDATSRGAYVEDGALEMSMRYLVERGGDDTALAFRIAEHFQMDATQDAMNDGAARLAAGTPALREFVEREQALRYGQNTAQLALARADAGLSGQDNGDVSATPDTPTELAREDRAQREANAQLAALRKQIAEQFPLYRQLASPAIPSPREVGAVLHPGEVYVDLYAGRDASYAFVVHPGGAFRAIRLAVTHETLKTQIAALRASFDAGVPPTQPGELAGFDLNAAAALYRALIAPIEAEFAGADTVYLATSGLLASVPFDVLVTQPASSLSGASWWIEKTLPVRIPSAAALVLARTYPAPHAQRPLLAFADPSFDGLDAEPPEQGAPAATLAASRAFPLDAGTRAFDYHRVAPLPETLAEARSIAAALGAPQDSVLWGTRASRSAVMKADLSSDRVVLFATHGISPGEVPGWRKSGLALAYEGHGLADSVLTADDIVTLRLNADWVVLSACNTGLATGNAGDAISALSRAFFAAGARSLLVTQWAVESQSAARITAGVFEAYAANPALSKAGALAQAEREMLAGKDGQVYRHPYYWGAYELAGDAAR</sequence>
<feature type="domain" description="CHAT" evidence="3">
    <location>
        <begin position="642"/>
        <end position="962"/>
    </location>
</feature>
<feature type="region of interest" description="Disordered" evidence="1">
    <location>
        <begin position="32"/>
        <end position="55"/>
    </location>
</feature>
<dbReference type="OrthoDB" id="9771112at2"/>
<dbReference type="AlphaFoldDB" id="A0A4P7D848"/>
<evidence type="ECO:0000256" key="2">
    <source>
        <dbReference type="SAM" id="SignalP"/>
    </source>
</evidence>
<dbReference type="InterPro" id="IPR024983">
    <property type="entry name" value="CHAT_dom"/>
</dbReference>
<feature type="compositionally biased region" description="Polar residues" evidence="1">
    <location>
        <begin position="32"/>
        <end position="49"/>
    </location>
</feature>